<keyword evidence="4" id="KW-0732">Signal</keyword>
<sequence>MRRLWWGAAGLVLLAWLGPVGAELIANERVEGRLIYREGKSPSGAQIGARIGAADLLMDAQSMPCANCHGPDGRGRSEGGVRPPDITWQRLTTAYGQDVNGRRYPAYDVRSLARAVREGRDPAGNPLDPAMPRFALSERDMASLASYIQVLDQERDPGIADDRLLVGSLLPLSGPLADLGHTLAGVLQGAVAALNAEGGIHGRQLDLVIIDAGNDRDSARRALNELLDERRVFSLLTSLAPALDDELAAELQRRGVPLVGALPLGASTPSGPLVFQPLPGLGEQMLALARYARDDLRLGAEESWLVYPQGDGGLAQRLARRLGDDGWSRLSLHPFAGDEAPLAGDPPPRSVFFLGSGAPFTRVVEQLQRAGADPFLFAIAGQVASSTGALPTSFDGQLYLAFPFVPGDWTAAGVAGLQAARQASGLDGRHALLQVSAYCSVQLLAEGLRRSGRNLSREGLVRALEGIDNLPTGLTPALGFGPGRRIGANGAHIVRVELPKRNFVGVGNYVRLESAL</sequence>
<dbReference type="eggNOG" id="COG0683">
    <property type="taxonomic scope" value="Bacteria"/>
</dbReference>
<comment type="similarity">
    <text evidence="1">Belongs to the leucine-binding protein family.</text>
</comment>
<evidence type="ECO:0000256" key="3">
    <source>
        <dbReference type="ARBA" id="ARBA00022723"/>
    </source>
</evidence>
<reference evidence="8 9" key="1">
    <citation type="submission" date="2013-03" db="EMBL/GenBank/DDBJ databases">
        <authorList>
            <person name="Linke B."/>
        </authorList>
    </citation>
    <scope>NUCLEOTIDE SEQUENCE [LARGE SCALE GENOMIC DNA]</scope>
    <source>
        <strain evidence="8 9">B13</strain>
    </source>
</reference>
<dbReference type="GO" id="GO:0046872">
    <property type="term" value="F:metal ion binding"/>
    <property type="evidence" value="ECO:0007669"/>
    <property type="project" value="UniProtKB-KW"/>
</dbReference>
<organism evidence="8 9">
    <name type="scientific">Pseudomonas knackmussii (strain DSM 6978 / CCUG 54928 / LMG 23759 / B13)</name>
    <dbReference type="NCBI Taxonomy" id="1301098"/>
    <lineage>
        <taxon>Bacteria</taxon>
        <taxon>Pseudomonadati</taxon>
        <taxon>Pseudomonadota</taxon>
        <taxon>Gammaproteobacteria</taxon>
        <taxon>Pseudomonadales</taxon>
        <taxon>Pseudomonadaceae</taxon>
        <taxon>Pseudomonas</taxon>
    </lineage>
</organism>
<dbReference type="SUPFAM" id="SSF46626">
    <property type="entry name" value="Cytochrome c"/>
    <property type="match status" value="1"/>
</dbReference>
<proteinExistence type="inferred from homology"/>
<evidence type="ECO:0000313" key="8">
    <source>
        <dbReference type="EMBL" id="CDF83422.1"/>
    </source>
</evidence>
<dbReference type="GO" id="GO:0020037">
    <property type="term" value="F:heme binding"/>
    <property type="evidence" value="ECO:0007669"/>
    <property type="project" value="InterPro"/>
</dbReference>
<dbReference type="EMBL" id="HG322950">
    <property type="protein sequence ID" value="CDF83422.1"/>
    <property type="molecule type" value="Genomic_DNA"/>
</dbReference>
<dbReference type="SUPFAM" id="SSF53822">
    <property type="entry name" value="Periplasmic binding protein-like I"/>
    <property type="match status" value="1"/>
</dbReference>
<evidence type="ECO:0000256" key="2">
    <source>
        <dbReference type="ARBA" id="ARBA00022617"/>
    </source>
</evidence>
<gene>
    <name evidence="8" type="ORF">PKB_2075</name>
</gene>
<dbReference type="PATRIC" id="fig|1301098.3.peg.2065"/>
<dbReference type="Gene3D" id="3.40.50.2300">
    <property type="match status" value="1"/>
</dbReference>
<keyword evidence="2 6" id="KW-0349">Heme</keyword>
<evidence type="ECO:0000256" key="6">
    <source>
        <dbReference type="PROSITE-ProRule" id="PRU00433"/>
    </source>
</evidence>
<evidence type="ECO:0000259" key="7">
    <source>
        <dbReference type="PROSITE" id="PS51007"/>
    </source>
</evidence>
<dbReference type="KEGG" id="pkc:PKB_2075"/>
<dbReference type="InterPro" id="IPR028081">
    <property type="entry name" value="Leu-bd"/>
</dbReference>
<protein>
    <submittedName>
        <fullName evidence="8">ABC-type branched-chain amino acid transport system, periplasmic component</fullName>
    </submittedName>
</protein>
<keyword evidence="9" id="KW-1185">Reference proteome</keyword>
<evidence type="ECO:0000256" key="4">
    <source>
        <dbReference type="ARBA" id="ARBA00022729"/>
    </source>
</evidence>
<dbReference type="Pfam" id="PF13458">
    <property type="entry name" value="Peripla_BP_6"/>
    <property type="match status" value="2"/>
</dbReference>
<dbReference type="STRING" id="1301098.PKB_2075"/>
<keyword evidence="3 6" id="KW-0479">Metal-binding</keyword>
<dbReference type="InterPro" id="IPR009056">
    <property type="entry name" value="Cyt_c-like_dom"/>
</dbReference>
<dbReference type="Proteomes" id="UP000025241">
    <property type="component" value="Chromosome I"/>
</dbReference>
<dbReference type="GO" id="GO:0009055">
    <property type="term" value="F:electron transfer activity"/>
    <property type="evidence" value="ECO:0007669"/>
    <property type="project" value="InterPro"/>
</dbReference>
<evidence type="ECO:0000313" key="9">
    <source>
        <dbReference type="Proteomes" id="UP000025241"/>
    </source>
</evidence>
<name>A0A024HFZ3_PSEKB</name>
<dbReference type="InterPro" id="IPR028082">
    <property type="entry name" value="Peripla_BP_I"/>
</dbReference>
<evidence type="ECO:0000256" key="5">
    <source>
        <dbReference type="ARBA" id="ARBA00023004"/>
    </source>
</evidence>
<accession>A0A024HFZ3</accession>
<dbReference type="eggNOG" id="COG2010">
    <property type="taxonomic scope" value="Bacteria"/>
</dbReference>
<reference evidence="8 9" key="2">
    <citation type="submission" date="2014-05" db="EMBL/GenBank/DDBJ databases">
        <title>Genome sequence of the 3-chlorobenzoate degrading bacterium Pseudomonas knackmussii B13 shows multiple evidence for horizontal gene transfer.</title>
        <authorList>
            <person name="Miyazaki R."/>
            <person name="Bertelli C."/>
            <person name="Falquet L."/>
            <person name="Robinson-Rechavi M."/>
            <person name="Gharib W."/>
            <person name="Roy S."/>
            <person name="Van der Meer J.R."/>
        </authorList>
    </citation>
    <scope>NUCLEOTIDE SEQUENCE [LARGE SCALE GENOMIC DNA]</scope>
    <source>
        <strain evidence="8 9">B13</strain>
    </source>
</reference>
<dbReference type="RefSeq" id="WP_242411216.1">
    <property type="nucleotide sequence ID" value="NZ_HG322950.1"/>
</dbReference>
<dbReference type="InterPro" id="IPR036909">
    <property type="entry name" value="Cyt_c-like_dom_sf"/>
</dbReference>
<dbReference type="Pfam" id="PF00034">
    <property type="entry name" value="Cytochrom_C"/>
    <property type="match status" value="1"/>
</dbReference>
<evidence type="ECO:0000256" key="1">
    <source>
        <dbReference type="ARBA" id="ARBA00010062"/>
    </source>
</evidence>
<dbReference type="PANTHER" id="PTHR47235:SF1">
    <property type="entry name" value="BLR6548 PROTEIN"/>
    <property type="match status" value="1"/>
</dbReference>
<dbReference type="Gene3D" id="1.10.760.10">
    <property type="entry name" value="Cytochrome c-like domain"/>
    <property type="match status" value="1"/>
</dbReference>
<dbReference type="PANTHER" id="PTHR47235">
    <property type="entry name" value="BLR6548 PROTEIN"/>
    <property type="match status" value="1"/>
</dbReference>
<feature type="domain" description="Cytochrome c" evidence="7">
    <location>
        <begin position="39"/>
        <end position="152"/>
    </location>
</feature>
<dbReference type="PROSITE" id="PS51007">
    <property type="entry name" value="CYTC"/>
    <property type="match status" value="1"/>
</dbReference>
<dbReference type="HOGENOM" id="CLU_037508_0_0_6"/>
<keyword evidence="5 6" id="KW-0408">Iron</keyword>
<dbReference type="AlphaFoldDB" id="A0A024HFZ3"/>